<proteinExistence type="predicted"/>
<accession>A0A5B7E172</accession>
<evidence type="ECO:0000313" key="2">
    <source>
        <dbReference type="EMBL" id="MPC26953.1"/>
    </source>
</evidence>
<gene>
    <name evidence="2" type="ORF">E2C01_020106</name>
</gene>
<keyword evidence="3" id="KW-1185">Reference proteome</keyword>
<name>A0A5B7E172_PORTR</name>
<evidence type="ECO:0000313" key="3">
    <source>
        <dbReference type="Proteomes" id="UP000324222"/>
    </source>
</evidence>
<dbReference type="Proteomes" id="UP000324222">
    <property type="component" value="Unassembled WGS sequence"/>
</dbReference>
<evidence type="ECO:0000256" key="1">
    <source>
        <dbReference type="SAM" id="MobiDB-lite"/>
    </source>
</evidence>
<sequence length="77" mass="8524">MDLKRAEVVVVVMASWRSAIKEKVNGTVKLSVFQAVWNKEVLKTRGVPSAKQTEAPAETHDTQQSRVWGLVDQGSSE</sequence>
<dbReference type="EMBL" id="VSRR010001674">
    <property type="protein sequence ID" value="MPC26953.1"/>
    <property type="molecule type" value="Genomic_DNA"/>
</dbReference>
<comment type="caution">
    <text evidence="2">The sequence shown here is derived from an EMBL/GenBank/DDBJ whole genome shotgun (WGS) entry which is preliminary data.</text>
</comment>
<reference evidence="2 3" key="1">
    <citation type="submission" date="2019-05" db="EMBL/GenBank/DDBJ databases">
        <title>Another draft genome of Portunus trituberculatus and its Hox gene families provides insights of decapod evolution.</title>
        <authorList>
            <person name="Jeong J.-H."/>
            <person name="Song I."/>
            <person name="Kim S."/>
            <person name="Choi T."/>
            <person name="Kim D."/>
            <person name="Ryu S."/>
            <person name="Kim W."/>
        </authorList>
    </citation>
    <scope>NUCLEOTIDE SEQUENCE [LARGE SCALE GENOMIC DNA]</scope>
    <source>
        <tissue evidence="2">Muscle</tissue>
    </source>
</reference>
<protein>
    <submittedName>
        <fullName evidence="2">Uncharacterized protein</fullName>
    </submittedName>
</protein>
<dbReference type="AlphaFoldDB" id="A0A5B7E172"/>
<organism evidence="2 3">
    <name type="scientific">Portunus trituberculatus</name>
    <name type="common">Swimming crab</name>
    <name type="synonym">Neptunus trituberculatus</name>
    <dbReference type="NCBI Taxonomy" id="210409"/>
    <lineage>
        <taxon>Eukaryota</taxon>
        <taxon>Metazoa</taxon>
        <taxon>Ecdysozoa</taxon>
        <taxon>Arthropoda</taxon>
        <taxon>Crustacea</taxon>
        <taxon>Multicrustacea</taxon>
        <taxon>Malacostraca</taxon>
        <taxon>Eumalacostraca</taxon>
        <taxon>Eucarida</taxon>
        <taxon>Decapoda</taxon>
        <taxon>Pleocyemata</taxon>
        <taxon>Brachyura</taxon>
        <taxon>Eubrachyura</taxon>
        <taxon>Portunoidea</taxon>
        <taxon>Portunidae</taxon>
        <taxon>Portuninae</taxon>
        <taxon>Portunus</taxon>
    </lineage>
</organism>
<feature type="region of interest" description="Disordered" evidence="1">
    <location>
        <begin position="46"/>
        <end position="77"/>
    </location>
</feature>